<evidence type="ECO:0000256" key="1">
    <source>
        <dbReference type="SAM" id="Coils"/>
    </source>
</evidence>
<name>A0AAJ6YEA0_9HYME</name>
<proteinExistence type="predicted"/>
<gene>
    <name evidence="3" type="primary">LOC105361068</name>
</gene>
<reference evidence="3" key="1">
    <citation type="submission" date="2025-08" db="UniProtKB">
        <authorList>
            <consortium name="RefSeq"/>
        </authorList>
    </citation>
    <scope>IDENTIFICATION</scope>
</reference>
<keyword evidence="2" id="KW-1185">Reference proteome</keyword>
<sequence length="348" mass="40756">MHTKNKRQLNECTLYGKVMKNEISMDTNDKLNTDTDDYCQIIGEFYHGNDNVHDTCNKNDNDPQETLHLCVNNKISNESTSKLININNEINNKITLETVWKGITSLQSSITNVSNSLETVSVQLNTFDPRIKELETNFNNIKAKTTNFDNMENDVNSLKQQVENLVNQVENLKSNYQEEKKLDFSEIFCELRQREIKSKNIIIYNVVEDNLKISQDYSTLEDINKFNDLITARDNSRAREILENIPNIDLDELHTKRIGRTDSNTCRPLRVILQCNKDVVTIMKNRKLVNRQYNIMTDQTKLQRRRLKELKEELTKINHDIDNPQMTIKFINGEPKLIPIRRDFIKNE</sequence>
<dbReference type="RefSeq" id="XP_011496465.1">
    <property type="nucleotide sequence ID" value="XM_011498163.1"/>
</dbReference>
<dbReference type="Gene3D" id="1.20.5.340">
    <property type="match status" value="1"/>
</dbReference>
<dbReference type="KEGG" id="csol:105361068"/>
<protein>
    <submittedName>
        <fullName evidence="3">Uncharacterized protein PFB0145c-like</fullName>
    </submittedName>
</protein>
<evidence type="ECO:0000313" key="3">
    <source>
        <dbReference type="RefSeq" id="XP_011496465.1"/>
    </source>
</evidence>
<organism evidence="2 3">
    <name type="scientific">Ceratosolen solmsi marchali</name>
    <dbReference type="NCBI Taxonomy" id="326594"/>
    <lineage>
        <taxon>Eukaryota</taxon>
        <taxon>Metazoa</taxon>
        <taxon>Ecdysozoa</taxon>
        <taxon>Arthropoda</taxon>
        <taxon>Hexapoda</taxon>
        <taxon>Insecta</taxon>
        <taxon>Pterygota</taxon>
        <taxon>Neoptera</taxon>
        <taxon>Endopterygota</taxon>
        <taxon>Hymenoptera</taxon>
        <taxon>Apocrita</taxon>
        <taxon>Proctotrupomorpha</taxon>
        <taxon>Chalcidoidea</taxon>
        <taxon>Agaonidae</taxon>
        <taxon>Agaoninae</taxon>
        <taxon>Ceratosolen</taxon>
    </lineage>
</organism>
<dbReference type="AlphaFoldDB" id="A0AAJ6YEA0"/>
<dbReference type="Proteomes" id="UP000695007">
    <property type="component" value="Unplaced"/>
</dbReference>
<feature type="coiled-coil region" evidence="1">
    <location>
        <begin position="141"/>
        <end position="182"/>
    </location>
</feature>
<dbReference type="GeneID" id="105361068"/>
<accession>A0AAJ6YEA0</accession>
<keyword evidence="1" id="KW-0175">Coiled coil</keyword>
<evidence type="ECO:0000313" key="2">
    <source>
        <dbReference type="Proteomes" id="UP000695007"/>
    </source>
</evidence>
<feature type="coiled-coil region" evidence="1">
    <location>
        <begin position="293"/>
        <end position="320"/>
    </location>
</feature>